<protein>
    <submittedName>
        <fullName evidence="1">Uncharacterized protein</fullName>
    </submittedName>
</protein>
<dbReference type="RefSeq" id="WP_238899044.1">
    <property type="nucleotide sequence ID" value="NZ_JAKOGG010000736.1"/>
</dbReference>
<reference evidence="2" key="1">
    <citation type="submission" date="2023-07" db="EMBL/GenBank/DDBJ databases">
        <title>Shewanella mangrovi sp. nov., an acetaldehyde- degrading bacterium isolated from mangrove sediment.</title>
        <authorList>
            <person name="Liu Y."/>
        </authorList>
    </citation>
    <scope>NUCLEOTIDE SEQUENCE [LARGE SCALE GENOMIC DNA]</scope>
    <source>
        <strain evidence="2">C32</strain>
    </source>
</reference>
<keyword evidence="2" id="KW-1185">Reference proteome</keyword>
<name>A0ABT2FRY8_9GAMM</name>
<proteinExistence type="predicted"/>
<dbReference type="EMBL" id="JAKOGG010000736">
    <property type="protein sequence ID" value="MCS4559094.1"/>
    <property type="molecule type" value="Genomic_DNA"/>
</dbReference>
<evidence type="ECO:0000313" key="2">
    <source>
        <dbReference type="Proteomes" id="UP001201549"/>
    </source>
</evidence>
<comment type="caution">
    <text evidence="1">The sequence shown here is derived from an EMBL/GenBank/DDBJ whole genome shotgun (WGS) entry which is preliminary data.</text>
</comment>
<accession>A0ABT2FRY8</accession>
<dbReference type="Proteomes" id="UP001201549">
    <property type="component" value="Unassembled WGS sequence"/>
</dbReference>
<organism evidence="1 2">
    <name type="scientific">Shewanella electrica</name>
    <dbReference type="NCBI Taxonomy" id="515560"/>
    <lineage>
        <taxon>Bacteria</taxon>
        <taxon>Pseudomonadati</taxon>
        <taxon>Pseudomonadota</taxon>
        <taxon>Gammaproteobacteria</taxon>
        <taxon>Alteromonadales</taxon>
        <taxon>Shewanellaceae</taxon>
        <taxon>Shewanella</taxon>
    </lineage>
</organism>
<gene>
    <name evidence="1" type="ORF">L9G74_21985</name>
</gene>
<evidence type="ECO:0000313" key="1">
    <source>
        <dbReference type="EMBL" id="MCS4559094.1"/>
    </source>
</evidence>
<sequence length="66" mass="7241">TSNANFETTPGVYQVDVACGYRLGTDITSFQNATTITHEVDLTSNLYARFIIDSLAQSCKTALTYK</sequence>
<feature type="non-terminal residue" evidence="1">
    <location>
        <position position="1"/>
    </location>
</feature>